<proteinExistence type="predicted"/>
<protein>
    <submittedName>
        <fullName evidence="2">tRNA (Adenosine(37)-N6)-threonylcarbamoyltransferase complex dimerization subunit type 1 TsaB</fullName>
    </submittedName>
</protein>
<reference evidence="2" key="2">
    <citation type="journal article" date="2021" name="PeerJ">
        <title>Extensive microbial diversity within the chicken gut microbiome revealed by metagenomics and culture.</title>
        <authorList>
            <person name="Gilroy R."/>
            <person name="Ravi A."/>
            <person name="Getino M."/>
            <person name="Pursley I."/>
            <person name="Horton D.L."/>
            <person name="Alikhan N.F."/>
            <person name="Baker D."/>
            <person name="Gharbi K."/>
            <person name="Hall N."/>
            <person name="Watson M."/>
            <person name="Adriaenssens E.M."/>
            <person name="Foster-Nyarko E."/>
            <person name="Jarju S."/>
            <person name="Secka A."/>
            <person name="Antonio M."/>
            <person name="Oren A."/>
            <person name="Chaudhuri R.R."/>
            <person name="La Ragione R."/>
            <person name="Hildebrand F."/>
            <person name="Pallen M.J."/>
        </authorList>
    </citation>
    <scope>NUCLEOTIDE SEQUENCE</scope>
    <source>
        <strain evidence="2">7293</strain>
    </source>
</reference>
<organism evidence="2 3">
    <name type="scientific">Candidatus Ornithospirochaeta stercoripullorum</name>
    <dbReference type="NCBI Taxonomy" id="2840899"/>
    <lineage>
        <taxon>Bacteria</taxon>
        <taxon>Pseudomonadati</taxon>
        <taxon>Spirochaetota</taxon>
        <taxon>Spirochaetia</taxon>
        <taxon>Spirochaetales</taxon>
        <taxon>Spirochaetaceae</taxon>
        <taxon>Spirochaetaceae incertae sedis</taxon>
        <taxon>Candidatus Ornithospirochaeta</taxon>
    </lineage>
</organism>
<dbReference type="GO" id="GO:0002949">
    <property type="term" value="P:tRNA threonylcarbamoyladenosine modification"/>
    <property type="evidence" value="ECO:0007669"/>
    <property type="project" value="InterPro"/>
</dbReference>
<dbReference type="Proteomes" id="UP000823615">
    <property type="component" value="Unassembled WGS sequence"/>
</dbReference>
<dbReference type="SUPFAM" id="SSF53067">
    <property type="entry name" value="Actin-like ATPase domain"/>
    <property type="match status" value="1"/>
</dbReference>
<dbReference type="AlphaFoldDB" id="A0A9D9E0H3"/>
<evidence type="ECO:0000259" key="1">
    <source>
        <dbReference type="Pfam" id="PF00814"/>
    </source>
</evidence>
<feature type="domain" description="Gcp-like" evidence="1">
    <location>
        <begin position="33"/>
        <end position="131"/>
    </location>
</feature>
<dbReference type="EMBL" id="JADIMT010000067">
    <property type="protein sequence ID" value="MBO8436440.1"/>
    <property type="molecule type" value="Genomic_DNA"/>
</dbReference>
<reference evidence="2" key="1">
    <citation type="submission" date="2020-10" db="EMBL/GenBank/DDBJ databases">
        <authorList>
            <person name="Gilroy R."/>
        </authorList>
    </citation>
    <scope>NUCLEOTIDE SEQUENCE</scope>
    <source>
        <strain evidence="2">7293</strain>
    </source>
</reference>
<evidence type="ECO:0000313" key="3">
    <source>
        <dbReference type="Proteomes" id="UP000823615"/>
    </source>
</evidence>
<dbReference type="Gene3D" id="3.30.420.40">
    <property type="match status" value="2"/>
</dbReference>
<dbReference type="InterPro" id="IPR022496">
    <property type="entry name" value="T6A_TsaB"/>
</dbReference>
<dbReference type="InterPro" id="IPR000905">
    <property type="entry name" value="Gcp-like_dom"/>
</dbReference>
<dbReference type="CDD" id="cd24032">
    <property type="entry name" value="ASKHA_NBD_TsaB"/>
    <property type="match status" value="1"/>
</dbReference>
<name>A0A9D9E0H3_9SPIO</name>
<dbReference type="InterPro" id="IPR043129">
    <property type="entry name" value="ATPase_NBD"/>
</dbReference>
<evidence type="ECO:0000313" key="2">
    <source>
        <dbReference type="EMBL" id="MBO8436440.1"/>
    </source>
</evidence>
<dbReference type="Pfam" id="PF00814">
    <property type="entry name" value="TsaD"/>
    <property type="match status" value="1"/>
</dbReference>
<dbReference type="NCBIfam" id="TIGR03725">
    <property type="entry name" value="T6A_YeaZ"/>
    <property type="match status" value="1"/>
</dbReference>
<gene>
    <name evidence="2" type="primary">tsaB</name>
    <name evidence="2" type="ORF">IAA97_05635</name>
</gene>
<accession>A0A9D9E0H3</accession>
<sequence length="240" mass="26400">MNVLLADTSTQILSIALLTENTYEERLIDGNFSHSEDLLPEIEALIKRSCIKLQDLELLIVAKGPGSFTGLRIGMASMKGLASALAIPLVSVPTLDAISEVVGIYPGAILSVIDAKKKRFYLSMKKNGETIIPDRDGNAEDVIPYLKKEEMPVLVTGPDALLFCENIAKIDEAIALRPDPEAPRNIAKALLALGLEKYRTKGPDDIGEGPVYIRRSDAEEALEKRMMERKENEKEKHSEV</sequence>
<comment type="caution">
    <text evidence="2">The sequence shown here is derived from an EMBL/GenBank/DDBJ whole genome shotgun (WGS) entry which is preliminary data.</text>
</comment>